<evidence type="ECO:0000256" key="6">
    <source>
        <dbReference type="ARBA" id="ARBA00023015"/>
    </source>
</evidence>
<dbReference type="CDD" id="cd04783">
    <property type="entry name" value="HTH_MerR1"/>
    <property type="match status" value="1"/>
</dbReference>
<dbReference type="EMBL" id="JAFKGL010000042">
    <property type="protein sequence ID" value="MBN9413740.1"/>
    <property type="molecule type" value="Genomic_DNA"/>
</dbReference>
<dbReference type="GO" id="GO:0003677">
    <property type="term" value="F:DNA binding"/>
    <property type="evidence" value="ECO:0007669"/>
    <property type="project" value="UniProtKB-KW"/>
</dbReference>
<keyword evidence="8" id="KW-0010">Activator</keyword>
<dbReference type="Proteomes" id="UP000664414">
    <property type="component" value="Unassembled WGS sequence"/>
</dbReference>
<dbReference type="PANTHER" id="PTHR30204">
    <property type="entry name" value="REDOX-CYCLING DRUG-SENSING TRANSCRIPTIONAL ACTIVATOR SOXR"/>
    <property type="match status" value="1"/>
</dbReference>
<dbReference type="AlphaFoldDB" id="A0A8J7TU99"/>
<sequence length="149" mass="16995">MKPSNKILTIKKIAQKAGVGIETIRFYERKSLLSKPNRTASGYRIFSDQDVKRVRFIKKAQELGFSLAEIKELLSLKNNTLSARHDVYQKSLQKIELIKEKIENLQKIKNSLEQLVGCCKGEGTIEECPIIEAFEASTEEELKENSHGR</sequence>
<evidence type="ECO:0000256" key="5">
    <source>
        <dbReference type="ARBA" id="ARBA00022914"/>
    </source>
</evidence>
<keyword evidence="4" id="KW-0479">Metal-binding</keyword>
<keyword evidence="2" id="KW-0475">Mercuric resistance</keyword>
<proteinExistence type="predicted"/>
<dbReference type="PANTHER" id="PTHR30204:SF69">
    <property type="entry name" value="MERR-FAMILY TRANSCRIPTIONAL REGULATOR"/>
    <property type="match status" value="1"/>
</dbReference>
<reference evidence="13" key="1">
    <citation type="submission" date="2021-02" db="EMBL/GenBank/DDBJ databases">
        <title>Thiocyanate and organic carbon inputs drive convergent selection for specific autotrophic Afipia and Thiobacillus strains within complex microbiomes.</title>
        <authorList>
            <person name="Huddy R.J."/>
            <person name="Sachdeva R."/>
            <person name="Kadzinga F."/>
            <person name="Kantor R.S."/>
            <person name="Harrison S.T.L."/>
            <person name="Banfield J.F."/>
        </authorList>
    </citation>
    <scope>NUCLEOTIDE SEQUENCE</scope>
    <source>
        <strain evidence="13">SCN18_10_11_15_R4_P_38_20</strain>
    </source>
</reference>
<evidence type="ECO:0000256" key="3">
    <source>
        <dbReference type="ARBA" id="ARBA00022491"/>
    </source>
</evidence>
<comment type="caution">
    <text evidence="13">The sequence shown here is derived from an EMBL/GenBank/DDBJ whole genome shotgun (WGS) entry which is preliminary data.</text>
</comment>
<feature type="coiled-coil region" evidence="11">
    <location>
        <begin position="88"/>
        <end position="115"/>
    </location>
</feature>
<keyword evidence="3" id="KW-0678">Repressor</keyword>
<keyword evidence="7" id="KW-0238">DNA-binding</keyword>
<dbReference type="Pfam" id="PF13411">
    <property type="entry name" value="MerR_1"/>
    <property type="match status" value="1"/>
</dbReference>
<evidence type="ECO:0000256" key="10">
    <source>
        <dbReference type="ARBA" id="ARBA00024874"/>
    </source>
</evidence>
<dbReference type="PROSITE" id="PS50937">
    <property type="entry name" value="HTH_MERR_2"/>
    <property type="match status" value="1"/>
</dbReference>
<dbReference type="SMART" id="SM00422">
    <property type="entry name" value="HTH_MERR"/>
    <property type="match status" value="1"/>
</dbReference>
<evidence type="ECO:0000256" key="7">
    <source>
        <dbReference type="ARBA" id="ARBA00023125"/>
    </source>
</evidence>
<dbReference type="GO" id="GO:0003700">
    <property type="term" value="F:DNA-binding transcription factor activity"/>
    <property type="evidence" value="ECO:0007669"/>
    <property type="project" value="InterPro"/>
</dbReference>
<evidence type="ECO:0000259" key="12">
    <source>
        <dbReference type="PROSITE" id="PS50937"/>
    </source>
</evidence>
<evidence type="ECO:0000313" key="13">
    <source>
        <dbReference type="EMBL" id="MBN9413740.1"/>
    </source>
</evidence>
<dbReference type="InterPro" id="IPR011794">
    <property type="entry name" value="MerR"/>
</dbReference>
<evidence type="ECO:0000256" key="11">
    <source>
        <dbReference type="SAM" id="Coils"/>
    </source>
</evidence>
<accession>A0A8J7TU99</accession>
<dbReference type="PRINTS" id="PR00040">
    <property type="entry name" value="HTHMERR"/>
</dbReference>
<dbReference type="GO" id="GO:0046689">
    <property type="term" value="P:response to mercury ion"/>
    <property type="evidence" value="ECO:0007669"/>
    <property type="project" value="UniProtKB-KW"/>
</dbReference>
<keyword evidence="6" id="KW-0805">Transcription regulation</keyword>
<protein>
    <recommendedName>
        <fullName evidence="1">Mercuric resistance operon regulatory protein</fullName>
    </recommendedName>
</protein>
<keyword evidence="11" id="KW-0175">Coiled coil</keyword>
<keyword evidence="9" id="KW-0804">Transcription</keyword>
<evidence type="ECO:0000256" key="1">
    <source>
        <dbReference type="ARBA" id="ARBA00017146"/>
    </source>
</evidence>
<evidence type="ECO:0000256" key="4">
    <source>
        <dbReference type="ARBA" id="ARBA00022723"/>
    </source>
</evidence>
<evidence type="ECO:0000256" key="8">
    <source>
        <dbReference type="ARBA" id="ARBA00023159"/>
    </source>
</evidence>
<organism evidence="13 14">
    <name type="scientific">Candidatus Paracaedimonas acanthamoebae</name>
    <dbReference type="NCBI Taxonomy" id="244581"/>
    <lineage>
        <taxon>Bacteria</taxon>
        <taxon>Pseudomonadati</taxon>
        <taxon>Pseudomonadota</taxon>
        <taxon>Alphaproteobacteria</taxon>
        <taxon>Holosporales</taxon>
        <taxon>Caedimonadaceae</taxon>
        <taxon>Candidatus Paracaedimonas</taxon>
    </lineage>
</organism>
<feature type="domain" description="HTH merR-type" evidence="12">
    <location>
        <begin position="7"/>
        <end position="76"/>
    </location>
</feature>
<dbReference type="Gene3D" id="1.10.1660.10">
    <property type="match status" value="1"/>
</dbReference>
<keyword evidence="5" id="KW-0476">Mercury</keyword>
<dbReference type="InterPro" id="IPR000551">
    <property type="entry name" value="MerR-type_HTH_dom"/>
</dbReference>
<dbReference type="InterPro" id="IPR009061">
    <property type="entry name" value="DNA-bd_dom_put_sf"/>
</dbReference>
<comment type="function">
    <text evidence="10">Mediates the mercuric-dependent induction of mercury resistance operon. In the absence of mercury MerR represses transcription by binding tightly to the mer operator region; when mercury is present the dimeric complex binds a single ion and becomes a potent transcriptional activator, while remaining bound to the mer site.</text>
</comment>
<dbReference type="InterPro" id="IPR047057">
    <property type="entry name" value="MerR_fam"/>
</dbReference>
<name>A0A8J7TU99_9PROT</name>
<dbReference type="GO" id="GO:0045340">
    <property type="term" value="F:mercury ion binding"/>
    <property type="evidence" value="ECO:0007669"/>
    <property type="project" value="InterPro"/>
</dbReference>
<evidence type="ECO:0000313" key="14">
    <source>
        <dbReference type="Proteomes" id="UP000664414"/>
    </source>
</evidence>
<evidence type="ECO:0000256" key="9">
    <source>
        <dbReference type="ARBA" id="ARBA00023163"/>
    </source>
</evidence>
<evidence type="ECO:0000256" key="2">
    <source>
        <dbReference type="ARBA" id="ARBA00022466"/>
    </source>
</evidence>
<dbReference type="SUPFAM" id="SSF46955">
    <property type="entry name" value="Putative DNA-binding domain"/>
    <property type="match status" value="1"/>
</dbReference>
<gene>
    <name evidence="13" type="ORF">J0H12_07485</name>
</gene>